<evidence type="ECO:0000313" key="2">
    <source>
        <dbReference type="Proteomes" id="UP000515442"/>
    </source>
</evidence>
<name>A0A6S5CAW6_AERVE</name>
<reference evidence="1 2" key="1">
    <citation type="submission" date="2019-12" db="EMBL/GenBank/DDBJ databases">
        <title>complete genome sequences of Aeromonas veronii str. WP3-W19-ESBL-03 isolated from wastewater treatment plant effluent.</title>
        <authorList>
            <person name="Sekizuka T."/>
            <person name="Itokawa K."/>
            <person name="Yatsu K."/>
            <person name="Inamine Y."/>
            <person name="Kuroda M."/>
        </authorList>
    </citation>
    <scope>NUCLEOTIDE SEQUENCE [LARGE SCALE GENOMIC DNA]</scope>
    <source>
        <strain evidence="1 2">WP3-W19-ESBL-03</strain>
    </source>
</reference>
<proteinExistence type="predicted"/>
<dbReference type="RefSeq" id="WP_227273859.1">
    <property type="nucleotide sequence ID" value="NZ_AP027933.1"/>
</dbReference>
<protein>
    <submittedName>
        <fullName evidence="1">Uncharacterized protein</fullName>
    </submittedName>
</protein>
<accession>A0A6S5CAW6</accession>
<evidence type="ECO:0000313" key="1">
    <source>
        <dbReference type="EMBL" id="BBR40118.1"/>
    </source>
</evidence>
<gene>
    <name evidence="1" type="ORF">WP3W19E03_26430</name>
</gene>
<sequence length="48" mass="5921">MQKRRKISLVRKAKCSWSPRRKLKLNDIKRNLWRRNRSYTLLIAEHTA</sequence>
<dbReference type="EMBL" id="AP022038">
    <property type="protein sequence ID" value="BBR40118.1"/>
    <property type="molecule type" value="Genomic_DNA"/>
</dbReference>
<dbReference type="Proteomes" id="UP000515442">
    <property type="component" value="Chromosome"/>
</dbReference>
<dbReference type="AlphaFoldDB" id="A0A6S5CAW6"/>
<organism evidence="1 2">
    <name type="scientific">Aeromonas veronii</name>
    <dbReference type="NCBI Taxonomy" id="654"/>
    <lineage>
        <taxon>Bacteria</taxon>
        <taxon>Pseudomonadati</taxon>
        <taxon>Pseudomonadota</taxon>
        <taxon>Gammaproteobacteria</taxon>
        <taxon>Aeromonadales</taxon>
        <taxon>Aeromonadaceae</taxon>
        <taxon>Aeromonas</taxon>
    </lineage>
</organism>